<comment type="caution">
    <text evidence="2">The sequence shown here is derived from an EMBL/GenBank/DDBJ whole genome shotgun (WGS) entry which is preliminary data.</text>
</comment>
<evidence type="ECO:0000313" key="2">
    <source>
        <dbReference type="EMBL" id="KAH1184721.1"/>
    </source>
</evidence>
<reference evidence="2" key="1">
    <citation type="submission" date="2021-09" db="EMBL/GenBank/DDBJ databases">
        <title>The genome of Mauremys mutica provides insights into the evolution of semi-aquatic lifestyle.</title>
        <authorList>
            <person name="Gong S."/>
            <person name="Gao Y."/>
        </authorList>
    </citation>
    <scope>NUCLEOTIDE SEQUENCE</scope>
    <source>
        <strain evidence="2">MM-2020</strain>
        <tissue evidence="2">Muscle</tissue>
    </source>
</reference>
<evidence type="ECO:0000313" key="3">
    <source>
        <dbReference type="Proteomes" id="UP000827986"/>
    </source>
</evidence>
<keyword evidence="3" id="KW-1185">Reference proteome</keyword>
<feature type="compositionally biased region" description="Basic and acidic residues" evidence="1">
    <location>
        <begin position="83"/>
        <end position="95"/>
    </location>
</feature>
<protein>
    <submittedName>
        <fullName evidence="2">Uncharacterized protein</fullName>
    </submittedName>
</protein>
<dbReference type="AlphaFoldDB" id="A0A9D3XRD7"/>
<sequence length="105" mass="11673">MSSFDCIPDHPSSSDLVRRLKSALDVGDENTVMDLICTEVQHVNATIELSNDDWMKEPQAHLHPLVLVSWFPVKCGIQRKSHEAGAQRAAGEKKQCCQRSGRTAD</sequence>
<dbReference type="EMBL" id="JAHDVG010000464">
    <property type="protein sequence ID" value="KAH1184721.1"/>
    <property type="molecule type" value="Genomic_DNA"/>
</dbReference>
<gene>
    <name evidence="2" type="ORF">KIL84_012662</name>
</gene>
<organism evidence="2 3">
    <name type="scientific">Mauremys mutica</name>
    <name type="common">yellowpond turtle</name>
    <dbReference type="NCBI Taxonomy" id="74926"/>
    <lineage>
        <taxon>Eukaryota</taxon>
        <taxon>Metazoa</taxon>
        <taxon>Chordata</taxon>
        <taxon>Craniata</taxon>
        <taxon>Vertebrata</taxon>
        <taxon>Euteleostomi</taxon>
        <taxon>Archelosauria</taxon>
        <taxon>Testudinata</taxon>
        <taxon>Testudines</taxon>
        <taxon>Cryptodira</taxon>
        <taxon>Durocryptodira</taxon>
        <taxon>Testudinoidea</taxon>
        <taxon>Geoemydidae</taxon>
        <taxon>Geoemydinae</taxon>
        <taxon>Mauremys</taxon>
    </lineage>
</organism>
<name>A0A9D3XRD7_9SAUR</name>
<accession>A0A9D3XRD7</accession>
<proteinExistence type="predicted"/>
<evidence type="ECO:0000256" key="1">
    <source>
        <dbReference type="SAM" id="MobiDB-lite"/>
    </source>
</evidence>
<feature type="region of interest" description="Disordered" evidence="1">
    <location>
        <begin position="83"/>
        <end position="105"/>
    </location>
</feature>
<dbReference type="Proteomes" id="UP000827986">
    <property type="component" value="Unassembled WGS sequence"/>
</dbReference>